<name>A0A3Q7X4J2_CICAR</name>
<sequence length="317" mass="36768">MSSSLSMILPFEEFFHNDITGEYFSLGGTTSCKKPTLEPIDGRDTVICSKDIAIKLYEKKSLRHRLQNHVHKVCVPLNSKSKSQQKRKFDQYINGEIFTTNFELVDREKNGSENVKDQRTLTDEKQIVLKGTKERVFLALNDKEAYCSFRMEDYFHLLSDCDDSIEEPSHPMYLGNFKIQPRELMASGSFPLSTKTLIKDKPKMEFGKVLKSLVHEEEDIEHICIGRKFLPSRSNHLPRPIIPIGPRFQAKVPIWEDRSDIKQTRPVIPIGPRFQAKVPIWENRSDIKQHHEDDSLKWLGTQIWPLPIISKINTNDF</sequence>
<evidence type="ECO:0000256" key="1">
    <source>
        <dbReference type="ARBA" id="ARBA00023242"/>
    </source>
</evidence>
<proteinExistence type="predicted"/>
<dbReference type="RefSeq" id="XP_027188618.1">
    <property type="nucleotide sequence ID" value="XM_027332817.1"/>
</dbReference>
<dbReference type="OrthoDB" id="1424320at2759"/>
<gene>
    <name evidence="4 5" type="primary">LOC101502942</name>
</gene>
<organism evidence="3 5">
    <name type="scientific">Cicer arietinum</name>
    <name type="common">Chickpea</name>
    <name type="synonym">Garbanzo</name>
    <dbReference type="NCBI Taxonomy" id="3827"/>
    <lineage>
        <taxon>Eukaryota</taxon>
        <taxon>Viridiplantae</taxon>
        <taxon>Streptophyta</taxon>
        <taxon>Embryophyta</taxon>
        <taxon>Tracheophyta</taxon>
        <taxon>Spermatophyta</taxon>
        <taxon>Magnoliopsida</taxon>
        <taxon>eudicotyledons</taxon>
        <taxon>Gunneridae</taxon>
        <taxon>Pentapetalae</taxon>
        <taxon>rosids</taxon>
        <taxon>fabids</taxon>
        <taxon>Fabales</taxon>
        <taxon>Fabaceae</taxon>
        <taxon>Papilionoideae</taxon>
        <taxon>50 kb inversion clade</taxon>
        <taxon>NPAAA clade</taxon>
        <taxon>Hologalegina</taxon>
        <taxon>IRL clade</taxon>
        <taxon>Cicereae</taxon>
        <taxon>Cicer</taxon>
    </lineage>
</organism>
<dbReference type="STRING" id="3827.A0A3Q7X4J2"/>
<feature type="domain" description="ELM2" evidence="2">
    <location>
        <begin position="266"/>
        <end position="317"/>
    </location>
</feature>
<evidence type="ECO:0000313" key="4">
    <source>
        <dbReference type="RefSeq" id="XP_027188618.1"/>
    </source>
</evidence>
<dbReference type="PROSITE" id="PS51156">
    <property type="entry name" value="ELM2"/>
    <property type="match status" value="1"/>
</dbReference>
<dbReference type="Proteomes" id="UP000087171">
    <property type="component" value="Chromosome Ca3"/>
</dbReference>
<evidence type="ECO:0000313" key="3">
    <source>
        <dbReference type="Proteomes" id="UP000087171"/>
    </source>
</evidence>
<keyword evidence="1" id="KW-0539">Nucleus</keyword>
<protein>
    <submittedName>
        <fullName evidence="4 5">Uncharacterized protein LOC101502942 isoform X1</fullName>
    </submittedName>
</protein>
<reference evidence="4 5" key="2">
    <citation type="submission" date="2025-04" db="UniProtKB">
        <authorList>
            <consortium name="RefSeq"/>
        </authorList>
    </citation>
    <scope>IDENTIFICATION</scope>
    <source>
        <tissue evidence="4 5">Etiolated seedlings</tissue>
    </source>
</reference>
<evidence type="ECO:0000259" key="2">
    <source>
        <dbReference type="PROSITE" id="PS51156"/>
    </source>
</evidence>
<keyword evidence="3" id="KW-1185">Reference proteome</keyword>
<accession>A0A3Q7X4J2</accession>
<dbReference type="AlphaFoldDB" id="A0A3Q7X4J2"/>
<dbReference type="InterPro" id="IPR000949">
    <property type="entry name" value="ELM2_dom"/>
</dbReference>
<dbReference type="RefSeq" id="XP_027188619.1">
    <property type="nucleotide sequence ID" value="XM_027332818.1"/>
</dbReference>
<evidence type="ECO:0000313" key="5">
    <source>
        <dbReference type="RefSeq" id="XP_027188619.1"/>
    </source>
</evidence>
<reference evidence="3" key="1">
    <citation type="journal article" date="2013" name="Nat. Biotechnol.">
        <title>Draft genome sequence of chickpea (Cicer arietinum) provides a resource for trait improvement.</title>
        <authorList>
            <person name="Varshney R.K."/>
            <person name="Song C."/>
            <person name="Saxena R.K."/>
            <person name="Azam S."/>
            <person name="Yu S."/>
            <person name="Sharpe A.G."/>
            <person name="Cannon S."/>
            <person name="Baek J."/>
            <person name="Rosen B.D."/>
            <person name="Tar'an B."/>
            <person name="Millan T."/>
            <person name="Zhang X."/>
            <person name="Ramsay L.D."/>
            <person name="Iwata A."/>
            <person name="Wang Y."/>
            <person name="Nelson W."/>
            <person name="Farmer A.D."/>
            <person name="Gaur P.M."/>
            <person name="Soderlund C."/>
            <person name="Penmetsa R.V."/>
            <person name="Xu C."/>
            <person name="Bharti A.K."/>
            <person name="He W."/>
            <person name="Winter P."/>
            <person name="Zhao S."/>
            <person name="Hane J.K."/>
            <person name="Carrasquilla-Garcia N."/>
            <person name="Condie J.A."/>
            <person name="Upadhyaya H.D."/>
            <person name="Luo M.C."/>
            <person name="Thudi M."/>
            <person name="Gowda C.L."/>
            <person name="Singh N.P."/>
            <person name="Lichtenzveig J."/>
            <person name="Gali K.K."/>
            <person name="Rubio J."/>
            <person name="Nadarajan N."/>
            <person name="Dolezel J."/>
            <person name="Bansal K.C."/>
            <person name="Xu X."/>
            <person name="Edwards D."/>
            <person name="Zhang G."/>
            <person name="Kahl G."/>
            <person name="Gil J."/>
            <person name="Singh K.B."/>
            <person name="Datta S.K."/>
            <person name="Jackson S.A."/>
            <person name="Wang J."/>
            <person name="Cook D.R."/>
        </authorList>
    </citation>
    <scope>NUCLEOTIDE SEQUENCE [LARGE SCALE GENOMIC DNA]</scope>
    <source>
        <strain evidence="3">cv. CDC Frontier</strain>
    </source>
</reference>